<reference evidence="8" key="1">
    <citation type="submission" date="2022-12" db="EMBL/GenBank/DDBJ databases">
        <title>Genome assemblies of Blomia tropicalis.</title>
        <authorList>
            <person name="Cui Y."/>
        </authorList>
    </citation>
    <scope>NUCLEOTIDE SEQUENCE</scope>
    <source>
        <tissue evidence="8">Adult mites</tissue>
    </source>
</reference>
<evidence type="ECO:0000259" key="7">
    <source>
        <dbReference type="PROSITE" id="PS50240"/>
    </source>
</evidence>
<keyword evidence="5" id="KW-1015">Disulfide bond</keyword>
<name>A0A9Q0MEJ3_BLOTA</name>
<dbReference type="FunFam" id="2.40.10.10:FF:000068">
    <property type="entry name" value="transmembrane protease serine 2"/>
    <property type="match status" value="1"/>
</dbReference>
<evidence type="ECO:0000256" key="5">
    <source>
        <dbReference type="ARBA" id="ARBA00023157"/>
    </source>
</evidence>
<evidence type="ECO:0000256" key="1">
    <source>
        <dbReference type="ARBA" id="ARBA00007664"/>
    </source>
</evidence>
<comment type="caution">
    <text evidence="8">The sequence shown here is derived from an EMBL/GenBank/DDBJ whole genome shotgun (WGS) entry which is preliminary data.</text>
</comment>
<feature type="domain" description="Peptidase S1" evidence="7">
    <location>
        <begin position="35"/>
        <end position="232"/>
    </location>
</feature>
<evidence type="ECO:0000313" key="8">
    <source>
        <dbReference type="EMBL" id="KAJ6222887.1"/>
    </source>
</evidence>
<evidence type="ECO:0000256" key="3">
    <source>
        <dbReference type="ARBA" id="ARBA00022801"/>
    </source>
</evidence>
<dbReference type="PANTHER" id="PTHR24276">
    <property type="entry name" value="POLYSERASE-RELATED"/>
    <property type="match status" value="1"/>
</dbReference>
<feature type="chain" id="PRO_5040192302" description="Peptidase S1 domain-containing protein" evidence="6">
    <location>
        <begin position="16"/>
        <end position="470"/>
    </location>
</feature>
<dbReference type="SUPFAM" id="SSF50494">
    <property type="entry name" value="Trypsin-like serine proteases"/>
    <property type="match status" value="2"/>
</dbReference>
<keyword evidence="2" id="KW-0645">Protease</keyword>
<feature type="domain" description="Peptidase S1" evidence="7">
    <location>
        <begin position="233"/>
        <end position="459"/>
    </location>
</feature>
<dbReference type="PROSITE" id="PS50240">
    <property type="entry name" value="TRYPSIN_DOM"/>
    <property type="match status" value="2"/>
</dbReference>
<evidence type="ECO:0000256" key="6">
    <source>
        <dbReference type="SAM" id="SignalP"/>
    </source>
</evidence>
<dbReference type="CDD" id="cd00190">
    <property type="entry name" value="Tryp_SPc"/>
    <property type="match status" value="2"/>
</dbReference>
<evidence type="ECO:0000256" key="4">
    <source>
        <dbReference type="ARBA" id="ARBA00022825"/>
    </source>
</evidence>
<dbReference type="InterPro" id="IPR050430">
    <property type="entry name" value="Peptidase_S1"/>
</dbReference>
<gene>
    <name evidence="8" type="ORF">RDWZM_001432</name>
</gene>
<dbReference type="PANTHER" id="PTHR24276:SF98">
    <property type="entry name" value="FI18310P1-RELATED"/>
    <property type="match status" value="1"/>
</dbReference>
<keyword evidence="6" id="KW-0732">Signal</keyword>
<dbReference type="InterPro" id="IPR043504">
    <property type="entry name" value="Peptidase_S1_PA_chymotrypsin"/>
</dbReference>
<dbReference type="InterPro" id="IPR001314">
    <property type="entry name" value="Peptidase_S1A"/>
</dbReference>
<dbReference type="GO" id="GO:0004252">
    <property type="term" value="F:serine-type endopeptidase activity"/>
    <property type="evidence" value="ECO:0007669"/>
    <property type="project" value="InterPro"/>
</dbReference>
<dbReference type="EMBL" id="JAPWDV010000001">
    <property type="protein sequence ID" value="KAJ6222887.1"/>
    <property type="molecule type" value="Genomic_DNA"/>
</dbReference>
<comment type="similarity">
    <text evidence="1">Belongs to the peptidase S1 family.</text>
</comment>
<evidence type="ECO:0000256" key="2">
    <source>
        <dbReference type="ARBA" id="ARBA00022670"/>
    </source>
</evidence>
<dbReference type="Pfam" id="PF00089">
    <property type="entry name" value="Trypsin"/>
    <property type="match status" value="3"/>
</dbReference>
<dbReference type="Proteomes" id="UP001142055">
    <property type="component" value="Chromosome 1"/>
</dbReference>
<feature type="signal peptide" evidence="6">
    <location>
        <begin position="1"/>
        <end position="15"/>
    </location>
</feature>
<dbReference type="InterPro" id="IPR001254">
    <property type="entry name" value="Trypsin_dom"/>
</dbReference>
<dbReference type="InterPro" id="IPR009003">
    <property type="entry name" value="Peptidase_S1_PA"/>
</dbReference>
<dbReference type="SMART" id="SM00020">
    <property type="entry name" value="Tryp_SPc"/>
    <property type="match status" value="2"/>
</dbReference>
<organism evidence="8 9">
    <name type="scientific">Blomia tropicalis</name>
    <name type="common">Mite</name>
    <dbReference type="NCBI Taxonomy" id="40697"/>
    <lineage>
        <taxon>Eukaryota</taxon>
        <taxon>Metazoa</taxon>
        <taxon>Ecdysozoa</taxon>
        <taxon>Arthropoda</taxon>
        <taxon>Chelicerata</taxon>
        <taxon>Arachnida</taxon>
        <taxon>Acari</taxon>
        <taxon>Acariformes</taxon>
        <taxon>Sarcoptiformes</taxon>
        <taxon>Astigmata</taxon>
        <taxon>Glycyphagoidea</taxon>
        <taxon>Echimyopodidae</taxon>
        <taxon>Blomia</taxon>
    </lineage>
</organism>
<dbReference type="GO" id="GO:0006508">
    <property type="term" value="P:proteolysis"/>
    <property type="evidence" value="ECO:0007669"/>
    <property type="project" value="UniProtKB-KW"/>
</dbReference>
<dbReference type="AlphaFoldDB" id="A0A9Q0MEJ3"/>
<keyword evidence="4" id="KW-0720">Serine protease</keyword>
<sequence>MKLFVLFVTTSVVYAINQIPFISKPEKESDLEFYIKGGRYATEGDDPWQALIILGSGTSEYQCGGSIIDTTWIVTSALCLGMVRPPPIFVDYGSIKLHGGKTTNVKKVILHEEVNWLTGDYDIALLETDPMKLDTKTAQKINLPQSNIGLDVGRIVNISGWVLSLDKCKEGYPQLTERQFCAGDFDLGTTDFCYGDYGGPAANWDVLYGIQSTHKDRFKCGLPRQPDDIDSYIVGGKYAKDGDAPWQVAIQIHNQPKYLCGGSIVGHFWVLTSAHCVNHSFPENMTIRYNTLKLNGGQTINVEDVYVHYGYNATTNEDNIALVKTFSSMQLGQLNADRIILPPILGPETGMIMNISGWGKSTKLMFENDLKIANFTVVTKEECKNVYHDAFKPRMFCVKSENKTSYSTYGDSGGPGFSKRILYGILITWDKRNHNNHKPHYEIFTDVSRFIVWIVNIMNFKPQNFHLKYL</sequence>
<protein>
    <recommendedName>
        <fullName evidence="7">Peptidase S1 domain-containing protein</fullName>
    </recommendedName>
</protein>
<proteinExistence type="inferred from homology"/>
<evidence type="ECO:0000313" key="9">
    <source>
        <dbReference type="Proteomes" id="UP001142055"/>
    </source>
</evidence>
<keyword evidence="9" id="KW-1185">Reference proteome</keyword>
<keyword evidence="3" id="KW-0378">Hydrolase</keyword>
<accession>A0A9Q0MEJ3</accession>
<dbReference type="Gene3D" id="2.40.10.10">
    <property type="entry name" value="Trypsin-like serine proteases"/>
    <property type="match status" value="3"/>
</dbReference>
<dbReference type="PRINTS" id="PR00722">
    <property type="entry name" value="CHYMOTRYPSIN"/>
</dbReference>